<accession>A0A5J5ESQ7</accession>
<evidence type="ECO:0000313" key="2">
    <source>
        <dbReference type="Proteomes" id="UP000326924"/>
    </source>
</evidence>
<sequence length="229" mass="25928">MAPRTADLYTPDFSTSESTTVSRRLIQQMYLGTILAVFQISQAILQRCAEYALAVKDRKAQSRGQILKGVQESIRDAIKGRAPQELQSLINAIDQCSSGLKVLETRLDSPRKQRFTSSSWFQSLKWPLASDEVNRVITELERYKTTIIMALSANQSQFLSVIATYQTQLSQDITSAWQDIIESVKPIYPGIDEHRLPCANGAAFESKLWEHERKCLNNTRVEIIQEITS</sequence>
<reference evidence="1 2" key="1">
    <citation type="submission" date="2019-09" db="EMBL/GenBank/DDBJ databases">
        <title>Draft genome of the ectomycorrhizal ascomycete Sphaerosporella brunnea.</title>
        <authorList>
            <consortium name="DOE Joint Genome Institute"/>
            <person name="Benucci G.M."/>
            <person name="Marozzi G."/>
            <person name="Antonielli L."/>
            <person name="Sanchez S."/>
            <person name="Marco P."/>
            <person name="Wang X."/>
            <person name="Falini L.B."/>
            <person name="Barry K."/>
            <person name="Haridas S."/>
            <person name="Lipzen A."/>
            <person name="Labutti K."/>
            <person name="Grigoriev I.V."/>
            <person name="Murat C."/>
            <person name="Martin F."/>
            <person name="Albertini E."/>
            <person name="Donnini D."/>
            <person name="Bonito G."/>
        </authorList>
    </citation>
    <scope>NUCLEOTIDE SEQUENCE [LARGE SCALE GENOMIC DNA]</scope>
    <source>
        <strain evidence="1 2">Sb_GMNB300</strain>
    </source>
</reference>
<dbReference type="Proteomes" id="UP000326924">
    <property type="component" value="Unassembled WGS sequence"/>
</dbReference>
<dbReference type="InParanoid" id="A0A5J5ESQ7"/>
<evidence type="ECO:0008006" key="3">
    <source>
        <dbReference type="Google" id="ProtNLM"/>
    </source>
</evidence>
<dbReference type="OrthoDB" id="1577640at2759"/>
<evidence type="ECO:0000313" key="1">
    <source>
        <dbReference type="EMBL" id="KAA8902671.1"/>
    </source>
</evidence>
<protein>
    <recommendedName>
        <fullName evidence="3">Fungal N-terminal domain-containing protein</fullName>
    </recommendedName>
</protein>
<organism evidence="1 2">
    <name type="scientific">Sphaerosporella brunnea</name>
    <dbReference type="NCBI Taxonomy" id="1250544"/>
    <lineage>
        <taxon>Eukaryota</taxon>
        <taxon>Fungi</taxon>
        <taxon>Dikarya</taxon>
        <taxon>Ascomycota</taxon>
        <taxon>Pezizomycotina</taxon>
        <taxon>Pezizomycetes</taxon>
        <taxon>Pezizales</taxon>
        <taxon>Pyronemataceae</taxon>
        <taxon>Sphaerosporella</taxon>
    </lineage>
</organism>
<gene>
    <name evidence="1" type="ORF">FN846DRAFT_1022458</name>
</gene>
<dbReference type="AlphaFoldDB" id="A0A5J5ESQ7"/>
<name>A0A5J5ESQ7_9PEZI</name>
<proteinExistence type="predicted"/>
<keyword evidence="2" id="KW-1185">Reference proteome</keyword>
<dbReference type="EMBL" id="VXIS01000128">
    <property type="protein sequence ID" value="KAA8902671.1"/>
    <property type="molecule type" value="Genomic_DNA"/>
</dbReference>
<comment type="caution">
    <text evidence="1">The sequence shown here is derived from an EMBL/GenBank/DDBJ whole genome shotgun (WGS) entry which is preliminary data.</text>
</comment>